<evidence type="ECO:0008006" key="4">
    <source>
        <dbReference type="Google" id="ProtNLM"/>
    </source>
</evidence>
<dbReference type="Proteomes" id="UP000831768">
    <property type="component" value="Chromosome"/>
</dbReference>
<gene>
    <name evidence="2" type="ORF">MW046_12280</name>
</gene>
<feature type="region of interest" description="Disordered" evidence="1">
    <location>
        <begin position="81"/>
        <end position="111"/>
    </location>
</feature>
<feature type="region of interest" description="Disordered" evidence="1">
    <location>
        <begin position="1"/>
        <end position="21"/>
    </location>
</feature>
<reference evidence="2" key="1">
    <citation type="submission" date="2022-04" db="EMBL/GenBank/DDBJ databases">
        <title>Halocatena sp. nov., isolated from a salt lake.</title>
        <authorList>
            <person name="Cui H.-L."/>
        </authorList>
    </citation>
    <scope>NUCLEOTIDE SEQUENCE</scope>
    <source>
        <strain evidence="2">AD-1</strain>
    </source>
</reference>
<sequence length="111" mass="12434">MPEDDTDREGGVDFTDTMPILEEASYPMTVEELVGEHGDHEVDRTNAEPITLRDLFDPMGENTFESPSEVRQMILNLMPKESVGREGYSDRGGATPEETAEVDRQNEDESV</sequence>
<feature type="compositionally biased region" description="Basic and acidic residues" evidence="1">
    <location>
        <begin position="101"/>
        <end position="111"/>
    </location>
</feature>
<dbReference type="EMBL" id="CP096019">
    <property type="protein sequence ID" value="UPM42722.1"/>
    <property type="molecule type" value="Genomic_DNA"/>
</dbReference>
<proteinExistence type="predicted"/>
<name>A0A8U0A0W9_9EURY</name>
<evidence type="ECO:0000313" key="3">
    <source>
        <dbReference type="Proteomes" id="UP000831768"/>
    </source>
</evidence>
<keyword evidence="3" id="KW-1185">Reference proteome</keyword>
<dbReference type="InterPro" id="IPR043899">
    <property type="entry name" value="DUF5789"/>
</dbReference>
<evidence type="ECO:0000313" key="2">
    <source>
        <dbReference type="EMBL" id="UPM42722.1"/>
    </source>
</evidence>
<dbReference type="Pfam" id="PF19102">
    <property type="entry name" value="DUF5789"/>
    <property type="match status" value="1"/>
</dbReference>
<accession>A0A8U0A0W9</accession>
<dbReference type="RefSeq" id="WP_247993393.1">
    <property type="nucleotide sequence ID" value="NZ_CP096019.1"/>
</dbReference>
<dbReference type="KEGG" id="haad:MW046_12280"/>
<protein>
    <recommendedName>
        <fullName evidence="4">DUF2795 domain-containing protein</fullName>
    </recommendedName>
</protein>
<dbReference type="GeneID" id="71928837"/>
<evidence type="ECO:0000256" key="1">
    <source>
        <dbReference type="SAM" id="MobiDB-lite"/>
    </source>
</evidence>
<dbReference type="AlphaFoldDB" id="A0A8U0A0W9"/>
<organism evidence="2 3">
    <name type="scientific">Halocatena salina</name>
    <dbReference type="NCBI Taxonomy" id="2934340"/>
    <lineage>
        <taxon>Archaea</taxon>
        <taxon>Methanobacteriati</taxon>
        <taxon>Methanobacteriota</taxon>
        <taxon>Stenosarchaea group</taxon>
        <taxon>Halobacteria</taxon>
        <taxon>Halobacteriales</taxon>
        <taxon>Natronomonadaceae</taxon>
        <taxon>Halocatena</taxon>
    </lineage>
</organism>